<comment type="caution">
    <text evidence="1">The sequence shown here is derived from an EMBL/GenBank/DDBJ whole genome shotgun (WGS) entry which is preliminary data.</text>
</comment>
<name>A0ABD3F1C2_9STRA</name>
<dbReference type="PANTHER" id="PTHR13510">
    <property type="entry name" value="FYVE-FINGER-CONTAINING RAB5 EFFECTOR PROTEIN RABENOSYN-5-RELATED"/>
    <property type="match status" value="1"/>
</dbReference>
<dbReference type="Proteomes" id="UP001632037">
    <property type="component" value="Unassembled WGS sequence"/>
</dbReference>
<evidence type="ECO:0000313" key="1">
    <source>
        <dbReference type="EMBL" id="KAL3659782.1"/>
    </source>
</evidence>
<protein>
    <submittedName>
        <fullName evidence="1">Uncharacterized protein</fullName>
    </submittedName>
</protein>
<reference evidence="1 2" key="1">
    <citation type="submission" date="2024-09" db="EMBL/GenBank/DDBJ databases">
        <title>Genome sequencing and assembly of Phytophthora oleae, isolate VK10A, causative agent of rot of olive drupes.</title>
        <authorList>
            <person name="Conti Taguali S."/>
            <person name="Riolo M."/>
            <person name="La Spada F."/>
            <person name="Cacciola S.O."/>
            <person name="Dionisio G."/>
        </authorList>
    </citation>
    <scope>NUCLEOTIDE SEQUENCE [LARGE SCALE GENOMIC DNA]</scope>
    <source>
        <strain evidence="1 2">VK10A</strain>
    </source>
</reference>
<dbReference type="EMBL" id="JBIMZQ010000044">
    <property type="protein sequence ID" value="KAL3659782.1"/>
    <property type="molecule type" value="Genomic_DNA"/>
</dbReference>
<accession>A0ABD3F1C2</accession>
<dbReference type="InterPro" id="IPR052727">
    <property type="entry name" value="Rab4/Rab5_effector"/>
</dbReference>
<evidence type="ECO:0000313" key="2">
    <source>
        <dbReference type="Proteomes" id="UP001632037"/>
    </source>
</evidence>
<dbReference type="InterPro" id="IPR023393">
    <property type="entry name" value="START-like_dom_sf"/>
</dbReference>
<organism evidence="1 2">
    <name type="scientific">Phytophthora oleae</name>
    <dbReference type="NCBI Taxonomy" id="2107226"/>
    <lineage>
        <taxon>Eukaryota</taxon>
        <taxon>Sar</taxon>
        <taxon>Stramenopiles</taxon>
        <taxon>Oomycota</taxon>
        <taxon>Peronosporomycetes</taxon>
        <taxon>Peronosporales</taxon>
        <taxon>Peronosporaceae</taxon>
        <taxon>Phytophthora</taxon>
    </lineage>
</organism>
<keyword evidence="2" id="KW-1185">Reference proteome</keyword>
<dbReference type="AlphaFoldDB" id="A0ABD3F1C2"/>
<dbReference type="PANTHER" id="PTHR13510:SF44">
    <property type="entry name" value="RABENOSYN-5"/>
    <property type="match status" value="1"/>
</dbReference>
<dbReference type="Gene3D" id="3.30.530.20">
    <property type="match status" value="1"/>
</dbReference>
<gene>
    <name evidence="1" type="ORF">V7S43_015085</name>
</gene>
<sequence>MTNLDKYNTFVTSGKRQVDSRRWKQIKQRKQLTVYAERRESAHTTSRSDITGSGLPMILCVGSVEGKLDDLMYEVMSEDLETMRIKASRSVPNAHRQVDGARHPFASTNLVKNRDYVYLEGTGYVTAKNGDRIGYHPLHSVSFPQMQPLPNRIRDNVSIIAFWRQASPKAMEMFATGIFDPCGDMIRMLVVPGMATAFLSSVKYAHCGQMKKLAFMLDKAYTESKQRGTPNRKNLCVTCSSPIGRRLGDFGKSDSSCKLCFGHVCHGYKAVRKLSFVDPDLLLAKRKVTFCSGCTKSVTSSSATDCARARMLSTTKGVNYASIESISTGSTYSSGVSFSS</sequence>
<proteinExistence type="predicted"/>